<comment type="caution">
    <text evidence="2">The sequence shown here is derived from an EMBL/GenBank/DDBJ whole genome shotgun (WGS) entry which is preliminary data.</text>
</comment>
<proteinExistence type="predicted"/>
<dbReference type="InterPro" id="IPR051162">
    <property type="entry name" value="T4SS_component"/>
</dbReference>
<dbReference type="InterPro" id="IPR027417">
    <property type="entry name" value="P-loop_NTPase"/>
</dbReference>
<keyword evidence="3" id="KW-1185">Reference proteome</keyword>
<reference evidence="2" key="1">
    <citation type="submission" date="2022-07" db="EMBL/GenBank/DDBJ databases">
        <title>Enhanced cultured diversity of the mouse gut microbiota enables custom-made synthetic communities.</title>
        <authorList>
            <person name="Afrizal A."/>
        </authorList>
    </citation>
    <scope>NUCLEOTIDE SEQUENCE</scope>
    <source>
        <strain evidence="2">DSM 29186</strain>
    </source>
</reference>
<dbReference type="PANTHER" id="PTHR30121">
    <property type="entry name" value="UNCHARACTERIZED PROTEIN YJGR-RELATED"/>
    <property type="match status" value="1"/>
</dbReference>
<dbReference type="EMBL" id="JANKBY010000024">
    <property type="protein sequence ID" value="MCR1821877.1"/>
    <property type="molecule type" value="Genomic_DNA"/>
</dbReference>
<dbReference type="Pfam" id="PF19044">
    <property type="entry name" value="P-loop_TraG"/>
    <property type="match status" value="1"/>
</dbReference>
<dbReference type="Proteomes" id="UP001140817">
    <property type="component" value="Unassembled WGS sequence"/>
</dbReference>
<accession>A0A9X2M9T3</accession>
<dbReference type="InterPro" id="IPR043964">
    <property type="entry name" value="P-loop_TraG"/>
</dbReference>
<evidence type="ECO:0000313" key="3">
    <source>
        <dbReference type="Proteomes" id="UP001140817"/>
    </source>
</evidence>
<dbReference type="AlphaFoldDB" id="A0A9X2M9T3"/>
<dbReference type="SUPFAM" id="SSF52540">
    <property type="entry name" value="P-loop containing nucleoside triphosphate hydrolases"/>
    <property type="match status" value="1"/>
</dbReference>
<keyword evidence="2" id="KW-0238">DNA-binding</keyword>
<dbReference type="Gene3D" id="3.40.50.300">
    <property type="entry name" value="P-loop containing nucleotide triphosphate hydrolases"/>
    <property type="match status" value="2"/>
</dbReference>
<organism evidence="2 3">
    <name type="scientific">Terrisporobacter muris</name>
    <dbReference type="NCBI Taxonomy" id="2963284"/>
    <lineage>
        <taxon>Bacteria</taxon>
        <taxon>Bacillati</taxon>
        <taxon>Bacillota</taxon>
        <taxon>Clostridia</taxon>
        <taxon>Peptostreptococcales</taxon>
        <taxon>Peptostreptococcaceae</taxon>
        <taxon>Terrisporobacter</taxon>
    </lineage>
</organism>
<gene>
    <name evidence="2" type="ORF">NSA58_03660</name>
</gene>
<protein>
    <submittedName>
        <fullName evidence="2">Type IV secretion system DNA-binding domain-containing protein</fullName>
    </submittedName>
</protein>
<evidence type="ECO:0000313" key="2">
    <source>
        <dbReference type="EMBL" id="MCR1821877.1"/>
    </source>
</evidence>
<name>A0A9X2M9T3_9FIRM</name>
<sequence>MRKDAKCNKKEYNPYLLTEIQPQGGIKFDERIIQKGDGFETIINLYDYPVQVDSFWLERLLTMEDVITTIDIGTANKRDILKKLEKSLVEQENRFYEDRSKVGQIQAKSTYQSLQGLAEDITNNGEIIKMVHIRYFVSAPTREGVESKTKEIIEKLESLGYRGAVLLNEQEYEWKSLFNGYLEQEKFLNKRRGKAIPSETLGGGYPFHYTKLDDPTGMFLGTTFTGGSVLFDLFTKTKDRMSYNAVIVGTMGSGKSTLLKKLVLNNAIQGQTIRVLDIVGEFKSLIHALGGKTISLDGSDGMINPLQILATITDDNTNEVDNKKSFMTHLAKVSMMYKFLNPDSDSDEQRQFESLVSNFYRFKNIDIEKCTEYEVREYPTMSELLKYIQSELYTNIELKIPKDNLTESHRKRLESIILNIESIVRDYGILFDGYSTIKDINKEQIISFELRNLSNFDERIFNAQIFSILTLLWNNSLVQGSKEMKAFNNGLKSTEDCTKYMILIDEAHRIINSNNIKSVEYLTAFEREARKYFGGLIFATQSIRDVAPANINNEAFEKIKTLFELTQYKFIMKQDNNVVSLLSEIFSGQLSENELNKIPYLKQGNCILSINGFDNIMFNVEVTKEELDLFKGGA</sequence>
<feature type="domain" description="TraG P-loop" evidence="1">
    <location>
        <begin position="220"/>
        <end position="627"/>
    </location>
</feature>
<dbReference type="RefSeq" id="WP_257560098.1">
    <property type="nucleotide sequence ID" value="NZ_JANKBY010000024.1"/>
</dbReference>
<dbReference type="GO" id="GO:0003677">
    <property type="term" value="F:DNA binding"/>
    <property type="evidence" value="ECO:0007669"/>
    <property type="project" value="UniProtKB-KW"/>
</dbReference>
<dbReference type="PANTHER" id="PTHR30121:SF6">
    <property type="entry name" value="SLR6007 PROTEIN"/>
    <property type="match status" value="1"/>
</dbReference>
<evidence type="ECO:0000259" key="1">
    <source>
        <dbReference type="Pfam" id="PF19044"/>
    </source>
</evidence>